<dbReference type="Pfam" id="PF13676">
    <property type="entry name" value="TIR_2"/>
    <property type="match status" value="1"/>
</dbReference>
<keyword evidence="1" id="KW-0597">Phosphoprotein</keyword>
<feature type="modified residue" description="4-aspartylphosphate" evidence="1">
    <location>
        <position position="252"/>
    </location>
</feature>
<dbReference type="Gene3D" id="3.40.50.2300">
    <property type="match status" value="1"/>
</dbReference>
<gene>
    <name evidence="3" type="ORF">SK803_06740</name>
</gene>
<organism evidence="3 4">
    <name type="scientific">Lentzea miocenica</name>
    <dbReference type="NCBI Taxonomy" id="3095431"/>
    <lineage>
        <taxon>Bacteria</taxon>
        <taxon>Bacillati</taxon>
        <taxon>Actinomycetota</taxon>
        <taxon>Actinomycetes</taxon>
        <taxon>Pseudonocardiales</taxon>
        <taxon>Pseudonocardiaceae</taxon>
        <taxon>Lentzea</taxon>
    </lineage>
</organism>
<dbReference type="Proteomes" id="UP001285521">
    <property type="component" value="Unassembled WGS sequence"/>
</dbReference>
<dbReference type="InterPro" id="IPR000157">
    <property type="entry name" value="TIR_dom"/>
</dbReference>
<sequence length="320" mass="34496">MTVFISHSFDNKPEFANVTESLDRLKVPYWRPAEIKTGGASLRDQLRAAVQTCSVCVFIATHASVKSSWCGAELGAFWGAGTPIIVYVADSSLPEKHLPPILQGDAWERTLAVVASRAAELVSHDQSGAYTAPQPSTLVSNMNASQLEKVVTGALSLALAQAADEPAGINVETAASEATGRTLRARATVGLLGEDPEDDWKRRILWVDDHPGNNQRERKVFESFGIEFTLARSTREALSVLDERRFGAIISDMGRAEGPDEGFALLNEVRSRDLSTPFFLYTGVAARQHRLEASARGAQGVTNMAAELVDMVTAALGKAV</sequence>
<protein>
    <submittedName>
        <fullName evidence="3">TIR domain-containing protein</fullName>
    </submittedName>
</protein>
<reference evidence="3 4" key="1">
    <citation type="submission" date="2023-11" db="EMBL/GenBank/DDBJ databases">
        <title>Lentzea sokolovensis, sp. nov., Lentzea kristufkii, sp. nov., and Lentzea miocenensis, sp. nov., rare actinobacteria from Sokolov Coal Basin, Miocene lacustrine sediment, Czech Republic.</title>
        <authorList>
            <person name="Lara A."/>
            <person name="Kotroba L."/>
            <person name="Nouioui I."/>
            <person name="Neumann-Schaal M."/>
            <person name="Mast Y."/>
            <person name="Chronakova A."/>
        </authorList>
    </citation>
    <scope>NUCLEOTIDE SEQUENCE [LARGE SCALE GENOMIC DNA]</scope>
    <source>
        <strain evidence="3 4">BCCO 10_0856</strain>
    </source>
</reference>
<evidence type="ECO:0000256" key="1">
    <source>
        <dbReference type="PROSITE-ProRule" id="PRU00169"/>
    </source>
</evidence>
<feature type="domain" description="Response regulatory" evidence="2">
    <location>
        <begin position="203"/>
        <end position="316"/>
    </location>
</feature>
<evidence type="ECO:0000313" key="4">
    <source>
        <dbReference type="Proteomes" id="UP001285521"/>
    </source>
</evidence>
<dbReference type="PROSITE" id="PS50110">
    <property type="entry name" value="RESPONSE_REGULATORY"/>
    <property type="match status" value="1"/>
</dbReference>
<dbReference type="Pfam" id="PF00072">
    <property type="entry name" value="Response_reg"/>
    <property type="match status" value="1"/>
</dbReference>
<evidence type="ECO:0000259" key="2">
    <source>
        <dbReference type="PROSITE" id="PS50110"/>
    </source>
</evidence>
<dbReference type="Gene3D" id="3.40.50.10140">
    <property type="entry name" value="Toll/interleukin-1 receptor homology (TIR) domain"/>
    <property type="match status" value="1"/>
</dbReference>
<proteinExistence type="predicted"/>
<reference evidence="3 4" key="2">
    <citation type="submission" date="2023-11" db="EMBL/GenBank/DDBJ databases">
        <authorList>
            <person name="Lara A.C."/>
            <person name="Chronakova A."/>
        </authorList>
    </citation>
    <scope>NUCLEOTIDE SEQUENCE [LARGE SCALE GENOMIC DNA]</scope>
    <source>
        <strain evidence="3 4">BCCO 10_0856</strain>
    </source>
</reference>
<dbReference type="EMBL" id="JAXAVW010000004">
    <property type="protein sequence ID" value="MDX8029902.1"/>
    <property type="molecule type" value="Genomic_DNA"/>
</dbReference>
<dbReference type="SUPFAM" id="SSF52200">
    <property type="entry name" value="Toll/Interleukin receptor TIR domain"/>
    <property type="match status" value="1"/>
</dbReference>
<dbReference type="InterPro" id="IPR011006">
    <property type="entry name" value="CheY-like_superfamily"/>
</dbReference>
<comment type="caution">
    <text evidence="3">The sequence shown here is derived from an EMBL/GenBank/DDBJ whole genome shotgun (WGS) entry which is preliminary data.</text>
</comment>
<name>A0ABU4SVI0_9PSEU</name>
<dbReference type="InterPro" id="IPR035897">
    <property type="entry name" value="Toll_tir_struct_dom_sf"/>
</dbReference>
<dbReference type="InterPro" id="IPR001789">
    <property type="entry name" value="Sig_transdc_resp-reg_receiver"/>
</dbReference>
<dbReference type="CDD" id="cd00156">
    <property type="entry name" value="REC"/>
    <property type="match status" value="1"/>
</dbReference>
<dbReference type="RefSeq" id="WP_319964902.1">
    <property type="nucleotide sequence ID" value="NZ_JAXAVW010000004.1"/>
</dbReference>
<keyword evidence="4" id="KW-1185">Reference proteome</keyword>
<evidence type="ECO:0000313" key="3">
    <source>
        <dbReference type="EMBL" id="MDX8029902.1"/>
    </source>
</evidence>
<accession>A0ABU4SVI0</accession>
<dbReference type="SUPFAM" id="SSF52172">
    <property type="entry name" value="CheY-like"/>
    <property type="match status" value="1"/>
</dbReference>